<evidence type="ECO:0000313" key="2">
    <source>
        <dbReference type="EMBL" id="KAI3938748.1"/>
    </source>
</evidence>
<comment type="caution">
    <text evidence="2">The sequence shown here is derived from an EMBL/GenBank/DDBJ whole genome shotgun (WGS) entry which is preliminary data.</text>
</comment>
<organism evidence="2 3">
    <name type="scientific">Papaver atlanticum</name>
    <dbReference type="NCBI Taxonomy" id="357466"/>
    <lineage>
        <taxon>Eukaryota</taxon>
        <taxon>Viridiplantae</taxon>
        <taxon>Streptophyta</taxon>
        <taxon>Embryophyta</taxon>
        <taxon>Tracheophyta</taxon>
        <taxon>Spermatophyta</taxon>
        <taxon>Magnoliopsida</taxon>
        <taxon>Ranunculales</taxon>
        <taxon>Papaveraceae</taxon>
        <taxon>Papaveroideae</taxon>
        <taxon>Papaver</taxon>
    </lineage>
</organism>
<protein>
    <recommendedName>
        <fullName evidence="1">F-box domain-containing protein</fullName>
    </recommendedName>
</protein>
<dbReference type="InterPro" id="IPR006527">
    <property type="entry name" value="F-box-assoc_dom_typ1"/>
</dbReference>
<dbReference type="InterPro" id="IPR017451">
    <property type="entry name" value="F-box-assoc_interact_dom"/>
</dbReference>
<gene>
    <name evidence="2" type="ORF">MKW98_011900</name>
</gene>
<dbReference type="PANTHER" id="PTHR35546:SF134">
    <property type="entry name" value="F-BOX ASSOCIATED DOMAIN-CONTAINING PROTEIN"/>
    <property type="match status" value="1"/>
</dbReference>
<feature type="domain" description="F-box" evidence="1">
    <location>
        <begin position="33"/>
        <end position="73"/>
    </location>
</feature>
<dbReference type="SMART" id="SM00256">
    <property type="entry name" value="FBOX"/>
    <property type="match status" value="1"/>
</dbReference>
<dbReference type="Pfam" id="PF07734">
    <property type="entry name" value="FBA_1"/>
    <property type="match status" value="1"/>
</dbReference>
<name>A0AAD4XR51_9MAGN</name>
<dbReference type="EMBL" id="JAJJMB010005473">
    <property type="protein sequence ID" value="KAI3938748.1"/>
    <property type="molecule type" value="Genomic_DNA"/>
</dbReference>
<proteinExistence type="predicted"/>
<dbReference type="PANTHER" id="PTHR35546">
    <property type="entry name" value="F-BOX PROTEIN INTERACTION DOMAIN PROTEIN-RELATED"/>
    <property type="match status" value="1"/>
</dbReference>
<evidence type="ECO:0000313" key="3">
    <source>
        <dbReference type="Proteomes" id="UP001202328"/>
    </source>
</evidence>
<dbReference type="Pfam" id="PF00646">
    <property type="entry name" value="F-box"/>
    <property type="match status" value="1"/>
</dbReference>
<evidence type="ECO:0000259" key="1">
    <source>
        <dbReference type="SMART" id="SM00256"/>
    </source>
</evidence>
<dbReference type="SUPFAM" id="SSF81383">
    <property type="entry name" value="F-box domain"/>
    <property type="match status" value="1"/>
</dbReference>
<dbReference type="Proteomes" id="UP001202328">
    <property type="component" value="Unassembled WGS sequence"/>
</dbReference>
<dbReference type="InterPro" id="IPR036047">
    <property type="entry name" value="F-box-like_dom_sf"/>
</dbReference>
<dbReference type="InterPro" id="IPR001810">
    <property type="entry name" value="F-box_dom"/>
</dbReference>
<accession>A0AAD4XR51</accession>
<dbReference type="NCBIfam" id="TIGR01640">
    <property type="entry name" value="F_box_assoc_1"/>
    <property type="match status" value="1"/>
</dbReference>
<keyword evidence="3" id="KW-1185">Reference proteome</keyword>
<dbReference type="InterPro" id="IPR055290">
    <property type="entry name" value="At3g26010-like"/>
</dbReference>
<reference evidence="2" key="1">
    <citation type="submission" date="2022-04" db="EMBL/GenBank/DDBJ databases">
        <title>A functionally conserved STORR gene fusion in Papaver species that diverged 16.8 million years ago.</title>
        <authorList>
            <person name="Catania T."/>
        </authorList>
    </citation>
    <scope>NUCLEOTIDE SEQUENCE</scope>
    <source>
        <strain evidence="2">S-188037</strain>
    </source>
</reference>
<dbReference type="AlphaFoldDB" id="A0AAD4XR51"/>
<sequence>MNSLSTCDYKTTELVGNNNSLHHENSSSVIIANNVDLLMQILLHLPVKYLLVSKSVSKRWFSLISDPIFIKKHFLENPNSIPGLFMHNLLSGPYIPELEYVSLELYGSASPPFKTLDFIDDPLGVQINQSCNGLLCCRSYRGTFVDHTYYICNPYTRQYRAIFCGSWGEKQGFVSLCSVSLAFDVLKSPHYKVVCIWLLKKTTNTGDVKFYHQIEIYSSETASWKLSGNVFPAPRDVFYKVGEFWNGSLHWLDLSKEGKSVCFNVEQELIMEMPKPPRSDGMFFIYFGECRGHLHLIQTHESRTSFEILEMMDDYKGWDVKYRVNISDLTNAYPNITEDVTLQFHYLQFSVLLVEEKERKSSTNLNRVQGKVSLNLVIQVLDEVISYDLEEMGVKKIDKLSPTTNLHRRNSPFQYIETLTCV</sequence>